<comment type="caution">
    <text evidence="1">The sequence shown here is derived from an EMBL/GenBank/DDBJ whole genome shotgun (WGS) entry which is preliminary data.</text>
</comment>
<dbReference type="EC" id="3.5.-.-" evidence="1"/>
<evidence type="ECO:0000313" key="1">
    <source>
        <dbReference type="EMBL" id="MFC5502642.1"/>
    </source>
</evidence>
<accession>A0ABW0NTN6</accession>
<dbReference type="PANTHER" id="PTHR34861:SF10">
    <property type="entry name" value="CYCLASE"/>
    <property type="match status" value="1"/>
</dbReference>
<dbReference type="SUPFAM" id="SSF102198">
    <property type="entry name" value="Putative cyclase"/>
    <property type="match status" value="1"/>
</dbReference>
<dbReference type="Pfam" id="PF04199">
    <property type="entry name" value="Cyclase"/>
    <property type="match status" value="1"/>
</dbReference>
<dbReference type="RefSeq" id="WP_386740331.1">
    <property type="nucleotide sequence ID" value="NZ_JBHSMG010000002.1"/>
</dbReference>
<organism evidence="1 2">
    <name type="scientific">Lysinimonas soli</name>
    <dbReference type="NCBI Taxonomy" id="1074233"/>
    <lineage>
        <taxon>Bacteria</taxon>
        <taxon>Bacillati</taxon>
        <taxon>Actinomycetota</taxon>
        <taxon>Actinomycetes</taxon>
        <taxon>Micrococcales</taxon>
        <taxon>Microbacteriaceae</taxon>
        <taxon>Lysinimonas</taxon>
    </lineage>
</organism>
<dbReference type="Gene3D" id="3.50.30.50">
    <property type="entry name" value="Putative cyclase"/>
    <property type="match status" value="1"/>
</dbReference>
<sequence length="264" mass="28009">MKLEIGANTRVVDLAHPLTKGMPNFPSAPEYQMIPNYRLGDFELADGYWGCNEFVSMSGHSGTHLDALGHVAKDGLLFDGTPADQAQDGVNGLVVGSIHQVAPIVKRGVFIDVPALHDGAPLGGGVAVTVADLERFESTSRVRIDSGDCVIIRTGWGLLWNEPHRYLGEESGAPGIDIEAAHWLGDRGVFLVGADTGTVEVTSPHGLVLPVHMEMLARRGIHLLESMNLEALAETGVTEFAFFCSPLAMVGASGSPVRPVAVLP</sequence>
<name>A0ABW0NTN6_9MICO</name>
<proteinExistence type="predicted"/>
<dbReference type="InterPro" id="IPR007325">
    <property type="entry name" value="KFase/CYL"/>
</dbReference>
<keyword evidence="1" id="KW-0378">Hydrolase</keyword>
<dbReference type="GO" id="GO:0016787">
    <property type="term" value="F:hydrolase activity"/>
    <property type="evidence" value="ECO:0007669"/>
    <property type="project" value="UniProtKB-KW"/>
</dbReference>
<dbReference type="Proteomes" id="UP001596039">
    <property type="component" value="Unassembled WGS sequence"/>
</dbReference>
<dbReference type="EMBL" id="JBHSMG010000002">
    <property type="protein sequence ID" value="MFC5502642.1"/>
    <property type="molecule type" value="Genomic_DNA"/>
</dbReference>
<keyword evidence="2" id="KW-1185">Reference proteome</keyword>
<dbReference type="PANTHER" id="PTHR34861">
    <property type="match status" value="1"/>
</dbReference>
<evidence type="ECO:0000313" key="2">
    <source>
        <dbReference type="Proteomes" id="UP001596039"/>
    </source>
</evidence>
<dbReference type="InterPro" id="IPR037175">
    <property type="entry name" value="KFase_sf"/>
</dbReference>
<protein>
    <submittedName>
        <fullName evidence="1">Cyclase family protein</fullName>
        <ecNumber evidence="1">3.5.-.-</ecNumber>
    </submittedName>
</protein>
<gene>
    <name evidence="1" type="ORF">ACFPJ4_10380</name>
</gene>
<reference evidence="2" key="1">
    <citation type="journal article" date="2019" name="Int. J. Syst. Evol. Microbiol.">
        <title>The Global Catalogue of Microorganisms (GCM) 10K type strain sequencing project: providing services to taxonomists for standard genome sequencing and annotation.</title>
        <authorList>
            <consortium name="The Broad Institute Genomics Platform"/>
            <consortium name="The Broad Institute Genome Sequencing Center for Infectious Disease"/>
            <person name="Wu L."/>
            <person name="Ma J."/>
        </authorList>
    </citation>
    <scope>NUCLEOTIDE SEQUENCE [LARGE SCALE GENOMIC DNA]</scope>
    <source>
        <strain evidence="2">CGMCC 4.6997</strain>
    </source>
</reference>